<name>A0A8R1UPR0_PRIPA</name>
<feature type="transmembrane region" description="Helical" evidence="1">
    <location>
        <begin position="77"/>
        <end position="102"/>
    </location>
</feature>
<dbReference type="AlphaFoldDB" id="A0A8R1UPR0"/>
<evidence type="ECO:0000256" key="1">
    <source>
        <dbReference type="SAM" id="Phobius"/>
    </source>
</evidence>
<keyword evidence="1" id="KW-1133">Transmembrane helix</keyword>
<feature type="transmembrane region" description="Helical" evidence="1">
    <location>
        <begin position="21"/>
        <end position="42"/>
    </location>
</feature>
<keyword evidence="1" id="KW-0472">Membrane</keyword>
<feature type="transmembrane region" description="Helical" evidence="1">
    <location>
        <begin position="48"/>
        <end position="65"/>
    </location>
</feature>
<accession>A0A8R1UPR0</accession>
<evidence type="ECO:0000313" key="2">
    <source>
        <dbReference type="EnsemblMetazoa" id="PPA37436.1"/>
    </source>
</evidence>
<protein>
    <submittedName>
        <fullName evidence="2">Uncharacterized protein</fullName>
    </submittedName>
</protein>
<dbReference type="Proteomes" id="UP000005239">
    <property type="component" value="Unassembled WGS sequence"/>
</dbReference>
<proteinExistence type="predicted"/>
<dbReference type="EnsemblMetazoa" id="PPA37436.1">
    <property type="protein sequence ID" value="PPA37436.1"/>
    <property type="gene ID" value="WBGene00275805"/>
</dbReference>
<reference evidence="2" key="2">
    <citation type="submission" date="2022-06" db="UniProtKB">
        <authorList>
            <consortium name="EnsemblMetazoa"/>
        </authorList>
    </citation>
    <scope>IDENTIFICATION</scope>
    <source>
        <strain evidence="2">PS312</strain>
    </source>
</reference>
<keyword evidence="3" id="KW-1185">Reference proteome</keyword>
<gene>
    <name evidence="2" type="primary">WBGene00275805</name>
</gene>
<evidence type="ECO:0000313" key="3">
    <source>
        <dbReference type="Proteomes" id="UP000005239"/>
    </source>
</evidence>
<keyword evidence="1" id="KW-0812">Transmembrane</keyword>
<sequence>MEEEKASFNAHDNRYHYRFCCHAHVTTLSRILLIIYFVLIAIDSLIHPPLSVPLFFIAFFLYFLLGNQAVVGEERTALLVFIGVNFAFVVYNAFVFPIMMIASSNFRTTFLSEQPEYGSVHIFPAYILFILFDVIKLDVFWNLAEFLRDRASSKCASALKEIVVIPSVSEDSPPPYVEKEALQQI</sequence>
<feature type="transmembrane region" description="Helical" evidence="1">
    <location>
        <begin position="122"/>
        <end position="144"/>
    </location>
</feature>
<organism evidence="2 3">
    <name type="scientific">Pristionchus pacificus</name>
    <name type="common">Parasitic nematode worm</name>
    <dbReference type="NCBI Taxonomy" id="54126"/>
    <lineage>
        <taxon>Eukaryota</taxon>
        <taxon>Metazoa</taxon>
        <taxon>Ecdysozoa</taxon>
        <taxon>Nematoda</taxon>
        <taxon>Chromadorea</taxon>
        <taxon>Rhabditida</taxon>
        <taxon>Rhabditina</taxon>
        <taxon>Diplogasteromorpha</taxon>
        <taxon>Diplogasteroidea</taxon>
        <taxon>Neodiplogasteridae</taxon>
        <taxon>Pristionchus</taxon>
    </lineage>
</organism>
<reference evidence="3" key="1">
    <citation type="journal article" date="2008" name="Nat. Genet.">
        <title>The Pristionchus pacificus genome provides a unique perspective on nematode lifestyle and parasitism.</title>
        <authorList>
            <person name="Dieterich C."/>
            <person name="Clifton S.W."/>
            <person name="Schuster L.N."/>
            <person name="Chinwalla A."/>
            <person name="Delehaunty K."/>
            <person name="Dinkelacker I."/>
            <person name="Fulton L."/>
            <person name="Fulton R."/>
            <person name="Godfrey J."/>
            <person name="Minx P."/>
            <person name="Mitreva M."/>
            <person name="Roeseler W."/>
            <person name="Tian H."/>
            <person name="Witte H."/>
            <person name="Yang S.P."/>
            <person name="Wilson R.K."/>
            <person name="Sommer R.J."/>
        </authorList>
    </citation>
    <scope>NUCLEOTIDE SEQUENCE [LARGE SCALE GENOMIC DNA]</scope>
    <source>
        <strain evidence="3">PS312</strain>
    </source>
</reference>